<dbReference type="PANTHER" id="PTHR43394:SF1">
    <property type="entry name" value="ATP-BINDING CASSETTE SUB-FAMILY B MEMBER 10, MITOCHONDRIAL"/>
    <property type="match status" value="1"/>
</dbReference>
<dbReference type="GO" id="GO:0015421">
    <property type="term" value="F:ABC-type oligopeptide transporter activity"/>
    <property type="evidence" value="ECO:0007669"/>
    <property type="project" value="TreeGrafter"/>
</dbReference>
<keyword evidence="3" id="KW-0547">Nucleotide-binding</keyword>
<feature type="transmembrane region" description="Helical" evidence="7">
    <location>
        <begin position="137"/>
        <end position="155"/>
    </location>
</feature>
<feature type="domain" description="ABC transmembrane type-1" evidence="9">
    <location>
        <begin position="218"/>
        <end position="309"/>
    </location>
</feature>
<dbReference type="PANTHER" id="PTHR43394">
    <property type="entry name" value="ATP-DEPENDENT PERMEASE MDL1, MITOCHONDRIAL"/>
    <property type="match status" value="1"/>
</dbReference>
<comment type="caution">
    <text evidence="10">The sequence shown here is derived from an EMBL/GenBank/DDBJ whole genome shotgun (WGS) entry which is preliminary data.</text>
</comment>
<protein>
    <submittedName>
        <fullName evidence="10">Multidrug ABC transporter</fullName>
    </submittedName>
</protein>
<dbReference type="GO" id="GO:0005524">
    <property type="term" value="F:ATP binding"/>
    <property type="evidence" value="ECO:0007669"/>
    <property type="project" value="UniProtKB-KW"/>
</dbReference>
<dbReference type="InterPro" id="IPR027417">
    <property type="entry name" value="P-loop_NTPase"/>
</dbReference>
<dbReference type="SUPFAM" id="SSF90123">
    <property type="entry name" value="ABC transporter transmembrane region"/>
    <property type="match status" value="1"/>
</dbReference>
<dbReference type="InterPro" id="IPR036640">
    <property type="entry name" value="ABC1_TM_sf"/>
</dbReference>
<organism evidence="10 11">
    <name type="scientific">Paenibacillus ferrarius</name>
    <dbReference type="NCBI Taxonomy" id="1469647"/>
    <lineage>
        <taxon>Bacteria</taxon>
        <taxon>Bacillati</taxon>
        <taxon>Bacillota</taxon>
        <taxon>Bacilli</taxon>
        <taxon>Bacillales</taxon>
        <taxon>Paenibacillaceae</taxon>
        <taxon>Paenibacillus</taxon>
    </lineage>
</organism>
<evidence type="ECO:0000313" key="11">
    <source>
        <dbReference type="Proteomes" id="UP000190626"/>
    </source>
</evidence>
<evidence type="ECO:0000256" key="5">
    <source>
        <dbReference type="ARBA" id="ARBA00022989"/>
    </source>
</evidence>
<feature type="transmembrane region" description="Helical" evidence="7">
    <location>
        <begin position="161"/>
        <end position="178"/>
    </location>
</feature>
<feature type="transmembrane region" description="Helical" evidence="7">
    <location>
        <begin position="59"/>
        <end position="79"/>
    </location>
</feature>
<evidence type="ECO:0000256" key="6">
    <source>
        <dbReference type="ARBA" id="ARBA00023136"/>
    </source>
</evidence>
<dbReference type="SUPFAM" id="SSF52540">
    <property type="entry name" value="P-loop containing nucleoside triphosphate hydrolases"/>
    <property type="match status" value="1"/>
</dbReference>
<dbReference type="SMART" id="SM00382">
    <property type="entry name" value="AAA"/>
    <property type="match status" value="1"/>
</dbReference>
<gene>
    <name evidence="10" type="ORF">BC351_04915</name>
</gene>
<dbReference type="InterPro" id="IPR011527">
    <property type="entry name" value="ABC1_TM_dom"/>
</dbReference>
<dbReference type="GO" id="GO:0005886">
    <property type="term" value="C:plasma membrane"/>
    <property type="evidence" value="ECO:0007669"/>
    <property type="project" value="UniProtKB-SubCell"/>
</dbReference>
<evidence type="ECO:0000259" key="9">
    <source>
        <dbReference type="PROSITE" id="PS50929"/>
    </source>
</evidence>
<accession>A0A1V4HLF2</accession>
<dbReference type="STRING" id="1469647.BC351_04915"/>
<proteinExistence type="predicted"/>
<dbReference type="InterPro" id="IPR017871">
    <property type="entry name" value="ABC_transporter-like_CS"/>
</dbReference>
<evidence type="ECO:0000313" key="10">
    <source>
        <dbReference type="EMBL" id="OPH57839.1"/>
    </source>
</evidence>
<dbReference type="RefSeq" id="WP_079413474.1">
    <property type="nucleotide sequence ID" value="NZ_MBTG01000012.1"/>
</dbReference>
<evidence type="ECO:0000256" key="1">
    <source>
        <dbReference type="ARBA" id="ARBA00004651"/>
    </source>
</evidence>
<dbReference type="GO" id="GO:0016887">
    <property type="term" value="F:ATP hydrolysis activity"/>
    <property type="evidence" value="ECO:0007669"/>
    <property type="project" value="InterPro"/>
</dbReference>
<dbReference type="EMBL" id="MBTG01000012">
    <property type="protein sequence ID" value="OPH57839.1"/>
    <property type="molecule type" value="Genomic_DNA"/>
</dbReference>
<dbReference type="PROSITE" id="PS00211">
    <property type="entry name" value="ABC_TRANSPORTER_1"/>
    <property type="match status" value="1"/>
</dbReference>
<evidence type="ECO:0000256" key="3">
    <source>
        <dbReference type="ARBA" id="ARBA00022741"/>
    </source>
</evidence>
<dbReference type="Pfam" id="PF00005">
    <property type="entry name" value="ABC_tran"/>
    <property type="match status" value="1"/>
</dbReference>
<dbReference type="CDD" id="cd03228">
    <property type="entry name" value="ABCC_MRP_Like"/>
    <property type="match status" value="1"/>
</dbReference>
<comment type="subcellular location">
    <subcellularLocation>
        <location evidence="1">Cell membrane</location>
        <topology evidence="1">Multi-pass membrane protein</topology>
    </subcellularLocation>
</comment>
<dbReference type="InterPro" id="IPR003593">
    <property type="entry name" value="AAA+_ATPase"/>
</dbReference>
<dbReference type="PROSITE" id="PS50929">
    <property type="entry name" value="ABC_TM1F"/>
    <property type="match status" value="1"/>
</dbReference>
<dbReference type="InterPro" id="IPR003439">
    <property type="entry name" value="ABC_transporter-like_ATP-bd"/>
</dbReference>
<sequence length="589" mass="67684">MKSFVRTAKTTWEAFSKVYRFNKNIVILSLLVYTLAAFQTNLNVYLSKFIVDQLTVKNLTMLLGGIGLLISFQLIRTRLDSYTQLKSSKMSLEFSVQCENQLIDLVANTELIDKEHPKFKGDFSYWTYSNNKYYDTYFIATGLVKQIVLSGLSLFYLLHSYWVIALLALLVGTWRGLYDLRAVRERVRIDEQLMRNARSHHYYYDLLTGSETQKEMMLFQLYPYFRNRWLGKKKESTELQVQLNKINHQRTFRGEMLSIINTGVVTAITAYLIYKGSLGIGDYVAILMALSMTESSISFMFSSFSRLTENCLHIEKLKLIEATTQAAVSREKQVGDQPFIFKNDIQICDLTFRYPNQDQLALAGITAQIKKGEVVAILGENGSGKSTLTKLLLGLYPSGEGTILYDGIPIKRIDRDEMWKKSSAVFQDFTRYMTQVRDNVAVGNIDEIDNTEKLNQLLVKMGLEKSFKNGLDSRLGFMEDDAVNLSGGQWQRLALSRVFVRDDDELVVFDEPTSALDPLSEVRLMNEILDYCQDKTVLLISHRVGVARNADRIIVMERGRIAETGNHDELLQQQGLYTEMWNQQKQWYV</sequence>
<keyword evidence="6 7" id="KW-0472">Membrane</keyword>
<keyword evidence="2 7" id="KW-0812">Transmembrane</keyword>
<dbReference type="Gene3D" id="1.20.1560.10">
    <property type="entry name" value="ABC transporter type 1, transmembrane domain"/>
    <property type="match status" value="1"/>
</dbReference>
<feature type="transmembrane region" description="Helical" evidence="7">
    <location>
        <begin position="21"/>
        <end position="39"/>
    </location>
</feature>
<keyword evidence="11" id="KW-1185">Reference proteome</keyword>
<evidence type="ECO:0000256" key="7">
    <source>
        <dbReference type="SAM" id="Phobius"/>
    </source>
</evidence>
<dbReference type="Proteomes" id="UP000190626">
    <property type="component" value="Unassembled WGS sequence"/>
</dbReference>
<feature type="domain" description="ABC transporter" evidence="8">
    <location>
        <begin position="345"/>
        <end position="583"/>
    </location>
</feature>
<keyword evidence="4" id="KW-0067">ATP-binding</keyword>
<evidence type="ECO:0000259" key="8">
    <source>
        <dbReference type="PROSITE" id="PS50893"/>
    </source>
</evidence>
<reference evidence="11" key="1">
    <citation type="submission" date="2016-07" db="EMBL/GenBank/DDBJ databases">
        <authorList>
            <person name="Florea S."/>
            <person name="Webb J.S."/>
            <person name="Jaromczyk J."/>
            <person name="Schardl C.L."/>
        </authorList>
    </citation>
    <scope>NUCLEOTIDE SEQUENCE [LARGE SCALE GENOMIC DNA]</scope>
    <source>
        <strain evidence="11">CY1</strain>
    </source>
</reference>
<dbReference type="AlphaFoldDB" id="A0A1V4HLF2"/>
<evidence type="ECO:0000256" key="2">
    <source>
        <dbReference type="ARBA" id="ARBA00022692"/>
    </source>
</evidence>
<dbReference type="OrthoDB" id="9806127at2"/>
<keyword evidence="5 7" id="KW-1133">Transmembrane helix</keyword>
<dbReference type="Gene3D" id="3.40.50.300">
    <property type="entry name" value="P-loop containing nucleotide triphosphate hydrolases"/>
    <property type="match status" value="1"/>
</dbReference>
<evidence type="ECO:0000256" key="4">
    <source>
        <dbReference type="ARBA" id="ARBA00022840"/>
    </source>
</evidence>
<dbReference type="InterPro" id="IPR039421">
    <property type="entry name" value="Type_1_exporter"/>
</dbReference>
<name>A0A1V4HLF2_9BACL</name>
<feature type="transmembrane region" description="Helical" evidence="7">
    <location>
        <begin position="256"/>
        <end position="274"/>
    </location>
</feature>
<dbReference type="PROSITE" id="PS50893">
    <property type="entry name" value="ABC_TRANSPORTER_2"/>
    <property type="match status" value="1"/>
</dbReference>